<dbReference type="EMBL" id="JAKWBI020000174">
    <property type="protein sequence ID" value="KAJ2900360.1"/>
    <property type="molecule type" value="Genomic_DNA"/>
</dbReference>
<evidence type="ECO:0000313" key="3">
    <source>
        <dbReference type="Proteomes" id="UP001201980"/>
    </source>
</evidence>
<reference evidence="2" key="1">
    <citation type="submission" date="2022-07" db="EMBL/GenBank/DDBJ databases">
        <title>Draft genome sequence of Zalerion maritima ATCC 34329, a (micro)plastics degrading marine fungus.</title>
        <authorList>
            <person name="Paco A."/>
            <person name="Goncalves M.F.M."/>
            <person name="Rocha-Santos T.A.P."/>
            <person name="Alves A."/>
        </authorList>
    </citation>
    <scope>NUCLEOTIDE SEQUENCE</scope>
    <source>
        <strain evidence="2">ATCC 34329</strain>
    </source>
</reference>
<accession>A0AAD5RQG4</accession>
<dbReference type="InterPro" id="IPR036236">
    <property type="entry name" value="Znf_C2H2_sf"/>
</dbReference>
<dbReference type="Proteomes" id="UP001201980">
    <property type="component" value="Unassembled WGS sequence"/>
</dbReference>
<name>A0AAD5RQG4_9PEZI</name>
<protein>
    <recommendedName>
        <fullName evidence="4">C2H2-type domain-containing protein</fullName>
    </recommendedName>
</protein>
<dbReference type="Gene3D" id="3.30.160.60">
    <property type="entry name" value="Classic Zinc Finger"/>
    <property type="match status" value="1"/>
</dbReference>
<evidence type="ECO:0000256" key="1">
    <source>
        <dbReference type="SAM" id="MobiDB-lite"/>
    </source>
</evidence>
<gene>
    <name evidence="2" type="ORF">MKZ38_002493</name>
</gene>
<feature type="region of interest" description="Disordered" evidence="1">
    <location>
        <begin position="394"/>
        <end position="445"/>
    </location>
</feature>
<comment type="caution">
    <text evidence="2">The sequence shown here is derived from an EMBL/GenBank/DDBJ whole genome shotgun (WGS) entry which is preliminary data.</text>
</comment>
<feature type="region of interest" description="Disordered" evidence="1">
    <location>
        <begin position="286"/>
        <end position="330"/>
    </location>
</feature>
<evidence type="ECO:0008006" key="4">
    <source>
        <dbReference type="Google" id="ProtNLM"/>
    </source>
</evidence>
<feature type="region of interest" description="Disordered" evidence="1">
    <location>
        <begin position="38"/>
        <end position="63"/>
    </location>
</feature>
<dbReference type="SUPFAM" id="SSF57667">
    <property type="entry name" value="beta-beta-alpha zinc fingers"/>
    <property type="match status" value="1"/>
</dbReference>
<dbReference type="AlphaFoldDB" id="A0AAD5RQG4"/>
<proteinExistence type="predicted"/>
<keyword evidence="3" id="KW-1185">Reference proteome</keyword>
<evidence type="ECO:0000313" key="2">
    <source>
        <dbReference type="EMBL" id="KAJ2900360.1"/>
    </source>
</evidence>
<sequence length="445" mass="49244">MATPTVTDLTRDDKTRLIMENMAMDKGPARRILENNREVGGLPNEEYDDIMVGNNDQDADEQGTMRKEVRKWGGMSITNGRRRVVIWQRATRRPTHGYSTQAFPRTSKICSPLLTRPEQSSPVPQNAMALPSAFRLSDRSRFGGDMHRSWDQEHPGKKAWLSHILASNQVENSAPPDMVITLAPTQKTHTLPRLDEAIQEIDLAKTTLPSITTDISTSSNAHGPGAAAGTAVLEQDVSLRRASLPRPLLQLSPLQMHCEALTGPNDSYSTVMQRPTSVRETPAATIPTVASLSQSPKPQSSSTTDVEELATERDSSTTASQTRDGRTGPRRPNAFVCDFPCCTAAPFRTLYLLRSHAPVHCSDRPFYCSVRGCPRSEGGKGFKRKNDMRRHGLVHDSPGHVQQQHPEQDENDPHLQFILAQKPGNLSLRKGRRDTRRITAATARG</sequence>
<organism evidence="2 3">
    <name type="scientific">Zalerion maritima</name>
    <dbReference type="NCBI Taxonomy" id="339359"/>
    <lineage>
        <taxon>Eukaryota</taxon>
        <taxon>Fungi</taxon>
        <taxon>Dikarya</taxon>
        <taxon>Ascomycota</taxon>
        <taxon>Pezizomycotina</taxon>
        <taxon>Sordariomycetes</taxon>
        <taxon>Lulworthiomycetidae</taxon>
        <taxon>Lulworthiales</taxon>
        <taxon>Lulworthiaceae</taxon>
        <taxon>Zalerion</taxon>
    </lineage>
</organism>
<feature type="compositionally biased region" description="Low complexity" evidence="1">
    <location>
        <begin position="291"/>
        <end position="302"/>
    </location>
</feature>